<feature type="transmembrane region" description="Helical" evidence="3">
    <location>
        <begin position="691"/>
        <end position="709"/>
    </location>
</feature>
<evidence type="ECO:0000256" key="1">
    <source>
        <dbReference type="SAM" id="Coils"/>
    </source>
</evidence>
<dbReference type="PANTHER" id="PTHR13018">
    <property type="entry name" value="PROBABLE MEMBRANE PROTEIN DUF221-RELATED"/>
    <property type="match status" value="1"/>
</dbReference>
<evidence type="ECO:0000313" key="5">
    <source>
        <dbReference type="EMBL" id="GMH85581.1"/>
    </source>
</evidence>
<feature type="region of interest" description="Disordered" evidence="2">
    <location>
        <begin position="1090"/>
        <end position="1109"/>
    </location>
</feature>
<feature type="transmembrane region" description="Helical" evidence="3">
    <location>
        <begin position="462"/>
        <end position="480"/>
    </location>
</feature>
<feature type="domain" description="CSC1/OSCA1-like cytosolic" evidence="4">
    <location>
        <begin position="436"/>
        <end position="614"/>
    </location>
</feature>
<accession>A0A9W7B7J0</accession>
<feature type="transmembrane region" description="Helical" evidence="3">
    <location>
        <begin position="301"/>
        <end position="326"/>
    </location>
</feature>
<evidence type="ECO:0000256" key="3">
    <source>
        <dbReference type="SAM" id="Phobius"/>
    </source>
</evidence>
<protein>
    <recommendedName>
        <fullName evidence="4">CSC1/OSCA1-like cytosolic domain-containing protein</fullName>
    </recommendedName>
</protein>
<sequence>MFGFGDGKSKDEELDEFLGEADKVLTPDTLRVRAKSGCEYSAYLKNPSAHHGQVLLKGLPGKEKPKALPFGPDGQPVTKPLTAKEVRAKEIEAKKNSVPNPTAGEPAFTKVKKKDNLMKSDLNQKQIQMEKRLSNPSSAAMMQLWKLGDTLDTLQTEVLALRDVPNNPVKLIKAKQDLAVLNGRIDNLQFEGIDAIVTQELESGRTEARDERKRLTKLAEETHELIHVMSLELKKRLETAGPDVKLSWKYFQGVTLPNRVVKAGTKNEFRKLEPGEVAEGAEPYGVFDTPLNELGDFGIGVLLYFKMLLFLGCLCVVLGLIGAYNLHYFDSKEYSSNRQNTLASFTILRGSAICDDYTTVCTDTAGCTCTTDTSSTPWAVSGDGCALKKNCEFSAANAYVLLAVSFVFLIGNFIMGWSHDKIVVEADEAEQTAQDYSIMVNDPDADATDPDEWQKFFSQFGHVSYVTVALNNGTLLSLLAKRKAIMRQLGFETTAKKTEDQQIDFDAEENTRLYNLLPFHKKSARGIVQLRHQLLTVDAAIEKEAIDKNFTAARVFVVFENEKSQRRCLQRLTTGTIPAALEWVGELPPHMIFRGTNVLSVCEAPEPTDVIWENLETPLKHQMIEQTMTLILSLGIVALCAYIIYLLNEAGQSFLAAFFISITNSVMPSVLKMINETEEHLTQGSKQTSLLLKLVFLRWMTTGFIVLLIRDTDGTLDEKFVGKVWAVLLADAITTPTLRLLDPSARIGRNYLSKKAESQEKMNSYFLGTDWFLAERYTDMTKTLFVSLFFTAIFPQGLFVTAFAFMVSYWVDKYCLFRLWKQPPAMDGKLADAARFQISLIFIANCFVSQHFLRGWPFDDLQATSSTATVTFDGASAANTVIYKVVDQVSYNFFDWTEQGWFSEDQKAVVKIYSILNIVALTVFAVFYFGHSAQYSLHKLFKGSYAAVGEAKDDDYSFVPGIQTYVPMVSHKSLGLPLIASDMKGTFDAEHISFTMKDYSKVDLTKSNAFRNVSNTRRKGAFSICKQYKSPRLLDWEIENVEVDMETIHKWERETMLKTKKVMKGGLEDVGKMGTVGGVKIGGIKSLAEREQADSKKKGMLGGPENHEL</sequence>
<comment type="caution">
    <text evidence="5">The sequence shown here is derived from an EMBL/GenBank/DDBJ whole genome shotgun (WGS) entry which is preliminary data.</text>
</comment>
<dbReference type="PANTHER" id="PTHR13018:SF135">
    <property type="entry name" value="CSC1_OSCA1-LIKE 7TM REGION DOMAIN-CONTAINING PROTEIN"/>
    <property type="match status" value="1"/>
</dbReference>
<feature type="transmembrane region" description="Helical" evidence="3">
    <location>
        <begin position="653"/>
        <end position="671"/>
    </location>
</feature>
<dbReference type="AlphaFoldDB" id="A0A9W7B7J0"/>
<dbReference type="InterPro" id="IPR045122">
    <property type="entry name" value="Csc1-like"/>
</dbReference>
<dbReference type="EMBL" id="BRXY01000305">
    <property type="protein sequence ID" value="GMH85581.1"/>
    <property type="molecule type" value="Genomic_DNA"/>
</dbReference>
<feature type="transmembrane region" description="Helical" evidence="3">
    <location>
        <begin position="398"/>
        <end position="417"/>
    </location>
</feature>
<dbReference type="Proteomes" id="UP001165085">
    <property type="component" value="Unassembled WGS sequence"/>
</dbReference>
<keyword evidence="3" id="KW-1133">Transmembrane helix</keyword>
<proteinExistence type="predicted"/>
<keyword evidence="6" id="KW-1185">Reference proteome</keyword>
<organism evidence="5 6">
    <name type="scientific">Triparma strigata</name>
    <dbReference type="NCBI Taxonomy" id="1606541"/>
    <lineage>
        <taxon>Eukaryota</taxon>
        <taxon>Sar</taxon>
        <taxon>Stramenopiles</taxon>
        <taxon>Ochrophyta</taxon>
        <taxon>Bolidophyceae</taxon>
        <taxon>Parmales</taxon>
        <taxon>Triparmaceae</taxon>
        <taxon>Triparma</taxon>
    </lineage>
</organism>
<dbReference type="Pfam" id="PF14703">
    <property type="entry name" value="PHM7_cyt"/>
    <property type="match status" value="1"/>
</dbReference>
<reference evidence="6" key="1">
    <citation type="journal article" date="2023" name="Commun. Biol.">
        <title>Genome analysis of Parmales, the sister group of diatoms, reveals the evolutionary specialization of diatoms from phago-mixotrophs to photoautotrophs.</title>
        <authorList>
            <person name="Ban H."/>
            <person name="Sato S."/>
            <person name="Yoshikawa S."/>
            <person name="Yamada K."/>
            <person name="Nakamura Y."/>
            <person name="Ichinomiya M."/>
            <person name="Sato N."/>
            <person name="Blanc-Mathieu R."/>
            <person name="Endo H."/>
            <person name="Kuwata A."/>
            <person name="Ogata H."/>
        </authorList>
    </citation>
    <scope>NUCLEOTIDE SEQUENCE [LARGE SCALE GENOMIC DNA]</scope>
    <source>
        <strain evidence="6">NIES 3701</strain>
    </source>
</reference>
<feature type="transmembrane region" description="Helical" evidence="3">
    <location>
        <begin position="784"/>
        <end position="811"/>
    </location>
</feature>
<feature type="transmembrane region" description="Helical" evidence="3">
    <location>
        <begin position="628"/>
        <end position="647"/>
    </location>
</feature>
<name>A0A9W7B7J0_9STRA</name>
<gene>
    <name evidence="5" type="ORF">TrST_g13063</name>
</gene>
<feature type="transmembrane region" description="Helical" evidence="3">
    <location>
        <begin position="912"/>
        <end position="930"/>
    </location>
</feature>
<dbReference type="GO" id="GO:0005227">
    <property type="term" value="F:calcium-activated cation channel activity"/>
    <property type="evidence" value="ECO:0007669"/>
    <property type="project" value="InterPro"/>
</dbReference>
<keyword evidence="1" id="KW-0175">Coiled coil</keyword>
<dbReference type="InterPro" id="IPR027815">
    <property type="entry name" value="CSC1/OSCA1-like_cyt"/>
</dbReference>
<keyword evidence="3" id="KW-0812">Transmembrane</keyword>
<evidence type="ECO:0000259" key="4">
    <source>
        <dbReference type="Pfam" id="PF14703"/>
    </source>
</evidence>
<keyword evidence="3" id="KW-0472">Membrane</keyword>
<dbReference type="OrthoDB" id="197892at2759"/>
<evidence type="ECO:0000313" key="6">
    <source>
        <dbReference type="Proteomes" id="UP001165085"/>
    </source>
</evidence>
<feature type="coiled-coil region" evidence="1">
    <location>
        <begin position="171"/>
        <end position="221"/>
    </location>
</feature>
<dbReference type="GO" id="GO:0005886">
    <property type="term" value="C:plasma membrane"/>
    <property type="evidence" value="ECO:0007669"/>
    <property type="project" value="TreeGrafter"/>
</dbReference>
<evidence type="ECO:0000256" key="2">
    <source>
        <dbReference type="SAM" id="MobiDB-lite"/>
    </source>
</evidence>